<dbReference type="EMBL" id="AP014924">
    <property type="protein sequence ID" value="BAS27870.1"/>
    <property type="molecule type" value="Genomic_DNA"/>
</dbReference>
<dbReference type="KEGG" id="lpil:LIP_2029"/>
<protein>
    <submittedName>
        <fullName evidence="1">Sugar ABC transporter sugar-binding protein</fullName>
    </submittedName>
</protein>
<dbReference type="Proteomes" id="UP000065807">
    <property type="component" value="Chromosome"/>
</dbReference>
<reference evidence="2" key="2">
    <citation type="journal article" date="2016" name="Int. J. Syst. Evol. Microbiol.">
        <title>Complete genome sequence and cell structure of Limnochorda pilosa, a Gram-negative spore-former within the phylum Firmicutes.</title>
        <authorList>
            <person name="Watanabe M."/>
            <person name="Kojima H."/>
            <person name="Fukui M."/>
        </authorList>
    </citation>
    <scope>NUCLEOTIDE SEQUENCE [LARGE SCALE GENOMIC DNA]</scope>
    <source>
        <strain evidence="2">HC45</strain>
    </source>
</reference>
<gene>
    <name evidence="1" type="ORF">LIP_2029</name>
</gene>
<name>A0A0K2SL91_LIMPI</name>
<dbReference type="STRING" id="1555112.LIP_2029"/>
<accession>A0A0K2SL91</accession>
<dbReference type="RefSeq" id="WP_068137341.1">
    <property type="nucleotide sequence ID" value="NZ_AP014924.1"/>
</dbReference>
<evidence type="ECO:0000313" key="1">
    <source>
        <dbReference type="EMBL" id="BAS27870.1"/>
    </source>
</evidence>
<sequence>MVQDRELLAPYLQQAPPTNRDAVFQALEDVVVPPVIARFNELTDRINAQLELAVAGRLTPRQALSAAQAAARDPID</sequence>
<dbReference type="Gene3D" id="3.40.190.10">
    <property type="entry name" value="Periplasmic binding protein-like II"/>
    <property type="match status" value="1"/>
</dbReference>
<dbReference type="AlphaFoldDB" id="A0A0K2SL91"/>
<organism evidence="1 2">
    <name type="scientific">Limnochorda pilosa</name>
    <dbReference type="NCBI Taxonomy" id="1555112"/>
    <lineage>
        <taxon>Bacteria</taxon>
        <taxon>Bacillati</taxon>
        <taxon>Bacillota</taxon>
        <taxon>Limnochordia</taxon>
        <taxon>Limnochordales</taxon>
        <taxon>Limnochordaceae</taxon>
        <taxon>Limnochorda</taxon>
    </lineage>
</organism>
<keyword evidence="2" id="KW-1185">Reference proteome</keyword>
<reference evidence="2" key="1">
    <citation type="submission" date="2015-07" db="EMBL/GenBank/DDBJ databases">
        <title>Complete genome sequence and phylogenetic analysis of Limnochorda pilosa.</title>
        <authorList>
            <person name="Watanabe M."/>
            <person name="Kojima H."/>
            <person name="Fukui M."/>
        </authorList>
    </citation>
    <scope>NUCLEOTIDE SEQUENCE [LARGE SCALE GENOMIC DNA]</scope>
    <source>
        <strain evidence="2">HC45</strain>
    </source>
</reference>
<evidence type="ECO:0000313" key="2">
    <source>
        <dbReference type="Proteomes" id="UP000065807"/>
    </source>
</evidence>
<proteinExistence type="predicted"/>